<dbReference type="Proteomes" id="UP000198706">
    <property type="component" value="Unassembled WGS sequence"/>
</dbReference>
<dbReference type="RefSeq" id="WP_084335522.1">
    <property type="nucleotide sequence ID" value="NZ_CBKZNZ010000032.1"/>
</dbReference>
<reference evidence="1 2" key="1">
    <citation type="submission" date="2016-10" db="EMBL/GenBank/DDBJ databases">
        <authorList>
            <person name="de Groot N.N."/>
        </authorList>
    </citation>
    <scope>NUCLEOTIDE SEQUENCE [LARGE SCALE GENOMIC DNA]</scope>
    <source>
        <strain evidence="1 2">JCM 21544</strain>
    </source>
</reference>
<dbReference type="STRING" id="137658.SAMN05216186_106210"/>
<proteinExistence type="predicted"/>
<sequence length="205" mass="23057">MLVVTKQAHSEALRERMDTGGCAFQFVVLALEGDATVDETLHRQALWAMHEQLMAELHAWHRQLVANPAYANQPAPSIDWHPERALARRLADDEVAGLRRTGQSFYRAFRKPPYDTRFAGGEAEAQALFHEWLDLLGLVDGEQPEVIDWTSNLSADGISKALDAASSEPWSDYFDAGLEWWGVWCLTIWNPQHRTLSVVVASTTD</sequence>
<organism evidence="1 2">
    <name type="scientific">Pseudomonas indica</name>
    <dbReference type="NCBI Taxonomy" id="137658"/>
    <lineage>
        <taxon>Bacteria</taxon>
        <taxon>Pseudomonadati</taxon>
        <taxon>Pseudomonadota</taxon>
        <taxon>Gammaproteobacteria</taxon>
        <taxon>Pseudomonadales</taxon>
        <taxon>Pseudomonadaceae</taxon>
        <taxon>Pseudomonas</taxon>
    </lineage>
</organism>
<evidence type="ECO:0000313" key="2">
    <source>
        <dbReference type="Proteomes" id="UP000198706"/>
    </source>
</evidence>
<dbReference type="EMBL" id="FNFD01000006">
    <property type="protein sequence ID" value="SDK37104.1"/>
    <property type="molecule type" value="Genomic_DNA"/>
</dbReference>
<keyword evidence="2" id="KW-1185">Reference proteome</keyword>
<accession>A0A1G9BDF3</accession>
<name>A0A1G9BDF3_9PSED</name>
<gene>
    <name evidence="1" type="ORF">SAMN05216186_106210</name>
</gene>
<evidence type="ECO:0000313" key="1">
    <source>
        <dbReference type="EMBL" id="SDK37104.1"/>
    </source>
</evidence>
<dbReference type="AlphaFoldDB" id="A0A1G9BDF3"/>
<protein>
    <submittedName>
        <fullName evidence="1">Uncharacterized protein</fullName>
    </submittedName>
</protein>